<keyword evidence="3" id="KW-0804">Transcription</keyword>
<dbReference type="InterPro" id="IPR050679">
    <property type="entry name" value="Bact_HTH_transcr_reg"/>
</dbReference>
<dbReference type="InterPro" id="IPR028978">
    <property type="entry name" value="Chorismate_lyase_/UTRA_dom_sf"/>
</dbReference>
<dbReference type="Gene3D" id="3.40.1410.10">
    <property type="entry name" value="Chorismate lyase-like"/>
    <property type="match status" value="1"/>
</dbReference>
<dbReference type="RefSeq" id="WP_148970497.1">
    <property type="nucleotide sequence ID" value="NZ_JBNIKW010000006.1"/>
</dbReference>
<dbReference type="EMBL" id="VTEZ01000006">
    <property type="protein sequence ID" value="TYS83086.1"/>
    <property type="molecule type" value="Genomic_DNA"/>
</dbReference>
<dbReference type="SMART" id="SM00345">
    <property type="entry name" value="HTH_GNTR"/>
    <property type="match status" value="1"/>
</dbReference>
<proteinExistence type="predicted"/>
<keyword evidence="1" id="KW-0805">Transcription regulation</keyword>
<accession>A0A5D4U6W2</accession>
<evidence type="ECO:0000259" key="4">
    <source>
        <dbReference type="PROSITE" id="PS50949"/>
    </source>
</evidence>
<dbReference type="Pfam" id="PF00392">
    <property type="entry name" value="GntR"/>
    <property type="match status" value="1"/>
</dbReference>
<dbReference type="InterPro" id="IPR036388">
    <property type="entry name" value="WH-like_DNA-bd_sf"/>
</dbReference>
<feature type="domain" description="HTH gntR-type" evidence="4">
    <location>
        <begin position="8"/>
        <end position="76"/>
    </location>
</feature>
<dbReference type="InterPro" id="IPR000524">
    <property type="entry name" value="Tscrpt_reg_HTH_GntR"/>
</dbReference>
<dbReference type="Pfam" id="PF07702">
    <property type="entry name" value="UTRA"/>
    <property type="match status" value="1"/>
</dbReference>
<dbReference type="GO" id="GO:0045892">
    <property type="term" value="P:negative regulation of DNA-templated transcription"/>
    <property type="evidence" value="ECO:0007669"/>
    <property type="project" value="TreeGrafter"/>
</dbReference>
<dbReference type="CDD" id="cd07377">
    <property type="entry name" value="WHTH_GntR"/>
    <property type="match status" value="1"/>
</dbReference>
<dbReference type="GO" id="GO:0003700">
    <property type="term" value="F:DNA-binding transcription factor activity"/>
    <property type="evidence" value="ECO:0007669"/>
    <property type="project" value="InterPro"/>
</dbReference>
<dbReference type="OrthoDB" id="457376at2"/>
<sequence>MIEKDNRLPLYYQLMDILLEKIEKGELAEQEQLPSERELCETYKVSRTTVRQTMQELEKGGYIYKVHGKGSYVSPKTYKQSLVEFYSFTEEMKKIGKHPSTQVVSFEKVPCDSTISKSMKLPVEEEVFKITRLRLADEEPMIYETSYVPVGRFTNLTKEQLEYTPMYEIFRSQYDVTITRALESFNAVSAEKQAAAMLTIEENSPCLRLERITYEDQDVIEYTISIARGDKFTYTVELK</sequence>
<reference evidence="5 6" key="1">
    <citation type="submission" date="2019-08" db="EMBL/GenBank/DDBJ databases">
        <title>Bacillus genomes from the desert of Cuatro Cienegas, Coahuila.</title>
        <authorList>
            <person name="Olmedo-Alvarez G."/>
        </authorList>
    </citation>
    <scope>NUCLEOTIDE SEQUENCE [LARGE SCALE GENOMIC DNA]</scope>
    <source>
        <strain evidence="5 6">CH87b_3T</strain>
    </source>
</reference>
<evidence type="ECO:0000256" key="3">
    <source>
        <dbReference type="ARBA" id="ARBA00023163"/>
    </source>
</evidence>
<evidence type="ECO:0000313" key="5">
    <source>
        <dbReference type="EMBL" id="TYS83086.1"/>
    </source>
</evidence>
<organism evidence="5 6">
    <name type="scientific">Rossellomorea aquimaris</name>
    <dbReference type="NCBI Taxonomy" id="189382"/>
    <lineage>
        <taxon>Bacteria</taxon>
        <taxon>Bacillati</taxon>
        <taxon>Bacillota</taxon>
        <taxon>Bacilli</taxon>
        <taxon>Bacillales</taxon>
        <taxon>Bacillaceae</taxon>
        <taxon>Rossellomorea</taxon>
    </lineage>
</organism>
<dbReference type="PANTHER" id="PTHR44846">
    <property type="entry name" value="MANNOSYL-D-GLYCERATE TRANSPORT/METABOLISM SYSTEM REPRESSOR MNGR-RELATED"/>
    <property type="match status" value="1"/>
</dbReference>
<keyword evidence="2" id="KW-0238">DNA-binding</keyword>
<dbReference type="Gene3D" id="1.10.10.10">
    <property type="entry name" value="Winged helix-like DNA-binding domain superfamily/Winged helix DNA-binding domain"/>
    <property type="match status" value="1"/>
</dbReference>
<name>A0A5D4U6W2_9BACI</name>
<evidence type="ECO:0000256" key="1">
    <source>
        <dbReference type="ARBA" id="ARBA00023015"/>
    </source>
</evidence>
<dbReference type="PROSITE" id="PS50949">
    <property type="entry name" value="HTH_GNTR"/>
    <property type="match status" value="1"/>
</dbReference>
<evidence type="ECO:0000256" key="2">
    <source>
        <dbReference type="ARBA" id="ARBA00023125"/>
    </source>
</evidence>
<protein>
    <submittedName>
        <fullName evidence="5">GntR family transcriptional regulator</fullName>
    </submittedName>
</protein>
<evidence type="ECO:0000313" key="6">
    <source>
        <dbReference type="Proteomes" id="UP000324269"/>
    </source>
</evidence>
<dbReference type="SMART" id="SM00866">
    <property type="entry name" value="UTRA"/>
    <property type="match status" value="1"/>
</dbReference>
<dbReference type="Proteomes" id="UP000324269">
    <property type="component" value="Unassembled WGS sequence"/>
</dbReference>
<gene>
    <name evidence="5" type="ORF">FZC85_18490</name>
</gene>
<dbReference type="InterPro" id="IPR011663">
    <property type="entry name" value="UTRA"/>
</dbReference>
<dbReference type="PANTHER" id="PTHR44846:SF1">
    <property type="entry name" value="MANNOSYL-D-GLYCERATE TRANSPORT_METABOLISM SYSTEM REPRESSOR MNGR-RELATED"/>
    <property type="match status" value="1"/>
</dbReference>
<comment type="caution">
    <text evidence="5">The sequence shown here is derived from an EMBL/GenBank/DDBJ whole genome shotgun (WGS) entry which is preliminary data.</text>
</comment>
<dbReference type="InterPro" id="IPR036390">
    <property type="entry name" value="WH_DNA-bd_sf"/>
</dbReference>
<dbReference type="AlphaFoldDB" id="A0A5D4U6W2"/>
<dbReference type="SUPFAM" id="SSF64288">
    <property type="entry name" value="Chorismate lyase-like"/>
    <property type="match status" value="1"/>
</dbReference>
<dbReference type="SUPFAM" id="SSF46785">
    <property type="entry name" value="Winged helix' DNA-binding domain"/>
    <property type="match status" value="1"/>
</dbReference>
<dbReference type="GO" id="GO:0003677">
    <property type="term" value="F:DNA binding"/>
    <property type="evidence" value="ECO:0007669"/>
    <property type="project" value="UniProtKB-KW"/>
</dbReference>
<dbReference type="PRINTS" id="PR00035">
    <property type="entry name" value="HTHGNTR"/>
</dbReference>